<sequence>MNGLSDVRLTLHSQELEAGQEKSMRAATMRNAPSGLGRWGLFWHRLHTRKALLELSPEQLRDVGLSREQVREEGLKPFWRL</sequence>
<dbReference type="Proteomes" id="UP000022611">
    <property type="component" value="Unassembled WGS sequence"/>
</dbReference>
<dbReference type="AlphaFoldDB" id="A0A010SKX2"/>
<name>A0A010SKX2_PSEFL</name>
<accession>A0A010SKX2</accession>
<evidence type="ECO:0000259" key="1">
    <source>
        <dbReference type="Pfam" id="PF06568"/>
    </source>
</evidence>
<dbReference type="RefSeq" id="WP_019694264.1">
    <property type="nucleotide sequence ID" value="NZ_AFOY02000019.1"/>
</dbReference>
<dbReference type="PATRIC" id="fig|1042209.11.peg.5146"/>
<dbReference type="OrthoDB" id="6496803at2"/>
<dbReference type="EMBL" id="AFOY02000019">
    <property type="protein sequence ID" value="EXF91843.1"/>
    <property type="molecule type" value="Genomic_DNA"/>
</dbReference>
<proteinExistence type="predicted"/>
<evidence type="ECO:0000313" key="2">
    <source>
        <dbReference type="EMBL" id="EXF91843.1"/>
    </source>
</evidence>
<evidence type="ECO:0000313" key="3">
    <source>
        <dbReference type="Proteomes" id="UP000022611"/>
    </source>
</evidence>
<gene>
    <name evidence="2" type="ORF">HK44_013635</name>
</gene>
<comment type="caution">
    <text evidence="2">The sequence shown here is derived from an EMBL/GenBank/DDBJ whole genome shotgun (WGS) entry which is preliminary data.</text>
</comment>
<organism evidence="2 3">
    <name type="scientific">Pseudomonas fluorescens HK44</name>
    <dbReference type="NCBI Taxonomy" id="1042209"/>
    <lineage>
        <taxon>Bacteria</taxon>
        <taxon>Pseudomonadati</taxon>
        <taxon>Pseudomonadota</taxon>
        <taxon>Gammaproteobacteria</taxon>
        <taxon>Pseudomonadales</taxon>
        <taxon>Pseudomonadaceae</taxon>
        <taxon>Pseudomonas</taxon>
    </lineage>
</organism>
<dbReference type="eggNOG" id="ENOG5031TRA">
    <property type="taxonomic scope" value="Bacteria"/>
</dbReference>
<protein>
    <recommendedName>
        <fullName evidence="1">YjiS-like domain-containing protein</fullName>
    </recommendedName>
</protein>
<reference evidence="2 3" key="1">
    <citation type="journal article" date="2011" name="J. Bacteriol.">
        <title>Draft genome sequence of the polycyclic aromatic hydrocarbon-degrading, genetically engineered bioluminescent bioreporter Pseudomonas fluorescens HK44.</title>
        <authorList>
            <person name="Chauhan A."/>
            <person name="Layton A.C."/>
            <person name="Williams D.E."/>
            <person name="Smartt A.E."/>
            <person name="Ripp S."/>
            <person name="Karpinets T.V."/>
            <person name="Brown S.D."/>
            <person name="Sayler G.S."/>
        </authorList>
    </citation>
    <scope>NUCLEOTIDE SEQUENCE [LARGE SCALE GENOMIC DNA]</scope>
    <source>
        <strain evidence="2 3">HK44</strain>
    </source>
</reference>
<dbReference type="InterPro" id="IPR009506">
    <property type="entry name" value="YjiS-like"/>
</dbReference>
<feature type="domain" description="YjiS-like" evidence="1">
    <location>
        <begin position="38"/>
        <end position="71"/>
    </location>
</feature>
<dbReference type="HOGENOM" id="CLU_175556_0_0_6"/>
<dbReference type="Pfam" id="PF06568">
    <property type="entry name" value="YjiS-like"/>
    <property type="match status" value="1"/>
</dbReference>